<reference evidence="4" key="1">
    <citation type="submission" date="2023-06" db="EMBL/GenBank/DDBJ databases">
        <title>Genome-scale phylogeny and comparative genomics of the fungal order Sordariales.</title>
        <authorList>
            <consortium name="Lawrence Berkeley National Laboratory"/>
            <person name="Hensen N."/>
            <person name="Bonometti L."/>
            <person name="Westerberg I."/>
            <person name="Brannstrom I.O."/>
            <person name="Guillou S."/>
            <person name="Cros-Aarteil S."/>
            <person name="Calhoun S."/>
            <person name="Haridas S."/>
            <person name="Kuo A."/>
            <person name="Mondo S."/>
            <person name="Pangilinan J."/>
            <person name="Riley R."/>
            <person name="Labutti K."/>
            <person name="Andreopoulos B."/>
            <person name="Lipzen A."/>
            <person name="Chen C."/>
            <person name="Yanf M."/>
            <person name="Daum C."/>
            <person name="Ng V."/>
            <person name="Clum A."/>
            <person name="Steindorff A."/>
            <person name="Ohm R."/>
            <person name="Martin F."/>
            <person name="Silar P."/>
            <person name="Natvig D."/>
            <person name="Lalanne C."/>
            <person name="Gautier V."/>
            <person name="Ament-Velasquez S.L."/>
            <person name="Kruys A."/>
            <person name="Hutchinson M.I."/>
            <person name="Powell A.J."/>
            <person name="Barry K."/>
            <person name="Miller A.N."/>
            <person name="Grigoriev I.V."/>
            <person name="Debuchy R."/>
            <person name="Gladieux P."/>
            <person name="Thoren M.H."/>
            <person name="Johannesson H."/>
        </authorList>
    </citation>
    <scope>NUCLEOTIDE SEQUENCE</scope>
    <source>
        <strain evidence="4">PSN4</strain>
    </source>
</reference>
<dbReference type="Pfam" id="PF00656">
    <property type="entry name" value="Peptidase_C14"/>
    <property type="match status" value="1"/>
</dbReference>
<organism evidence="4 5">
    <name type="scientific">Echria macrotheca</name>
    <dbReference type="NCBI Taxonomy" id="438768"/>
    <lineage>
        <taxon>Eukaryota</taxon>
        <taxon>Fungi</taxon>
        <taxon>Dikarya</taxon>
        <taxon>Ascomycota</taxon>
        <taxon>Pezizomycotina</taxon>
        <taxon>Sordariomycetes</taxon>
        <taxon>Sordariomycetidae</taxon>
        <taxon>Sordariales</taxon>
        <taxon>Schizotheciaceae</taxon>
        <taxon>Echria</taxon>
    </lineage>
</organism>
<accession>A0AAJ0B5U0</accession>
<dbReference type="EMBL" id="MU839844">
    <property type="protein sequence ID" value="KAK1750948.1"/>
    <property type="molecule type" value="Genomic_DNA"/>
</dbReference>
<evidence type="ECO:0000256" key="1">
    <source>
        <dbReference type="SAM" id="MobiDB-lite"/>
    </source>
</evidence>
<feature type="compositionally biased region" description="Polar residues" evidence="1">
    <location>
        <begin position="430"/>
        <end position="445"/>
    </location>
</feature>
<dbReference type="GO" id="GO:0006508">
    <property type="term" value="P:proteolysis"/>
    <property type="evidence" value="ECO:0007669"/>
    <property type="project" value="InterPro"/>
</dbReference>
<protein>
    <submittedName>
        <fullName evidence="4">Uncharacterized protein</fullName>
    </submittedName>
</protein>
<evidence type="ECO:0000259" key="2">
    <source>
        <dbReference type="Pfam" id="PF00656"/>
    </source>
</evidence>
<dbReference type="PANTHER" id="PTHR35391">
    <property type="entry name" value="C2H2-TYPE DOMAIN-CONTAINING PROTEIN-RELATED"/>
    <property type="match status" value="1"/>
</dbReference>
<proteinExistence type="predicted"/>
<dbReference type="InterPro" id="IPR011600">
    <property type="entry name" value="Pept_C14_caspase"/>
</dbReference>
<dbReference type="Pfam" id="PF20233">
    <property type="entry name" value="DUF6590"/>
    <property type="match status" value="1"/>
</dbReference>
<dbReference type="InterPro" id="IPR046497">
    <property type="entry name" value="DUF6590"/>
</dbReference>
<dbReference type="GO" id="GO:0004197">
    <property type="term" value="F:cysteine-type endopeptidase activity"/>
    <property type="evidence" value="ECO:0007669"/>
    <property type="project" value="InterPro"/>
</dbReference>
<sequence>MDSPILKRLFPLSPSVLHSHPTTLNAAFPPRSHDSSSVGYHVTQSELTRNLDLAVQAAWAARHSSRYVDVKVLLMSWASDDLGVKDEVQVLESVFRDLYNFDVENWTIPDEEPGLEAASKVLEFVKTGRHPDNLLILYYAGHALQSPNGGLPTWIANRSDDSPKFDSGCVQPHFCHGTEGSPDALLLYDSCHPANGHGSIKSGRPVIELLAACGFESTAAEVGRDSFTNSLIQELSHAASERRCISVPELHRRQICRLQSWAPSVSTGRDPRGNLKVAVGPDGSPILDVPRRRTPIHCQLSLNSRPRAIVLSPLPRSKGGPDFIQLDHVQKPADKNNPPELQVLLKVSIIEDKFNEADFKDWLCAAPPAAKEIKILGVLPSCSTLLLLRVPIEVWDMLSPSPAISFIGFVVSDTADPTESGGPSIPSAPSCLSTIDGNDSSGESEQTEYSVNFAQTDDEKSLIEVLNSIDELLPSVFRRIRNKESLLNRENEEILVTDGVIGELQGLGTSSPVPLGGGTEFSENMRVSDNIGQKIYIGFRKFIVVANDEGHCTCVPILTYERRGCTKSGVRASQHGIVYPVGGRAVMLKNEPRLGFPPIRIQLDGARARNEISKESRVNYSKLCTVEHNTRVVFIGRIVPQDFDIVQAAVDDCWEAKARSAGSKLRRKTTPDE</sequence>
<name>A0AAJ0B5U0_9PEZI</name>
<dbReference type="PANTHER" id="PTHR35391:SF5">
    <property type="entry name" value="DUF6590 DOMAIN-CONTAINING PROTEIN"/>
    <property type="match status" value="1"/>
</dbReference>
<dbReference type="Proteomes" id="UP001239445">
    <property type="component" value="Unassembled WGS sequence"/>
</dbReference>
<keyword evidence="5" id="KW-1185">Reference proteome</keyword>
<evidence type="ECO:0000313" key="5">
    <source>
        <dbReference type="Proteomes" id="UP001239445"/>
    </source>
</evidence>
<evidence type="ECO:0000313" key="4">
    <source>
        <dbReference type="EMBL" id="KAK1750948.1"/>
    </source>
</evidence>
<feature type="region of interest" description="Disordered" evidence="1">
    <location>
        <begin position="417"/>
        <end position="445"/>
    </location>
</feature>
<dbReference type="AlphaFoldDB" id="A0AAJ0B5U0"/>
<evidence type="ECO:0000259" key="3">
    <source>
        <dbReference type="Pfam" id="PF20233"/>
    </source>
</evidence>
<gene>
    <name evidence="4" type="ORF">QBC47DRAFT_309110</name>
</gene>
<feature type="domain" description="DUF6590" evidence="3">
    <location>
        <begin position="524"/>
        <end position="646"/>
    </location>
</feature>
<feature type="domain" description="Peptidase C14 caspase" evidence="2">
    <location>
        <begin position="86"/>
        <end position="251"/>
    </location>
</feature>
<comment type="caution">
    <text evidence="4">The sequence shown here is derived from an EMBL/GenBank/DDBJ whole genome shotgun (WGS) entry which is preliminary data.</text>
</comment>